<keyword evidence="1" id="KW-0732">Signal</keyword>
<dbReference type="InterPro" id="IPR011047">
    <property type="entry name" value="Quinoprotein_ADH-like_sf"/>
</dbReference>
<dbReference type="Pfam" id="PF13360">
    <property type="entry name" value="PQQ_2"/>
    <property type="match status" value="2"/>
</dbReference>
<dbReference type="GO" id="GO:1902929">
    <property type="term" value="C:plasma membrane of growing cell tip"/>
    <property type="evidence" value="ECO:0007669"/>
    <property type="project" value="TreeGrafter"/>
</dbReference>
<evidence type="ECO:0000313" key="4">
    <source>
        <dbReference type="EMBL" id="AYB31777.1"/>
    </source>
</evidence>
<dbReference type="InterPro" id="IPR002372">
    <property type="entry name" value="PQQ_rpt_dom"/>
</dbReference>
<evidence type="ECO:0000313" key="5">
    <source>
        <dbReference type="Proteomes" id="UP000266183"/>
    </source>
</evidence>
<dbReference type="NCBIfam" id="TIGR04183">
    <property type="entry name" value="Por_Secre_tail"/>
    <property type="match status" value="1"/>
</dbReference>
<evidence type="ECO:0000259" key="2">
    <source>
        <dbReference type="Pfam" id="PF13360"/>
    </source>
</evidence>
<dbReference type="KEGG" id="chk:D4L85_14915"/>
<dbReference type="EMBL" id="CP032382">
    <property type="protein sequence ID" value="AYB31777.1"/>
    <property type="molecule type" value="Genomic_DNA"/>
</dbReference>
<dbReference type="InterPro" id="IPR026444">
    <property type="entry name" value="Secre_tail"/>
</dbReference>
<feature type="chain" id="PRO_5017482110" evidence="1">
    <location>
        <begin position="27"/>
        <end position="899"/>
    </location>
</feature>
<evidence type="ECO:0000256" key="1">
    <source>
        <dbReference type="SAM" id="SignalP"/>
    </source>
</evidence>
<dbReference type="Pfam" id="PF18962">
    <property type="entry name" value="Por_Secre_tail"/>
    <property type="match status" value="1"/>
</dbReference>
<dbReference type="OrthoDB" id="9761875at2"/>
<feature type="domain" description="Pyrrolo-quinoline quinone repeat" evidence="2">
    <location>
        <begin position="442"/>
        <end position="666"/>
    </location>
</feature>
<feature type="signal peptide" evidence="1">
    <location>
        <begin position="1"/>
        <end position="26"/>
    </location>
</feature>
<feature type="domain" description="Pyrrolo-quinoline quinone repeat" evidence="2">
    <location>
        <begin position="129"/>
        <end position="353"/>
    </location>
</feature>
<dbReference type="AlphaFoldDB" id="A0A385SNE8"/>
<dbReference type="PANTHER" id="PTHR31778:SF2">
    <property type="entry name" value="BUD SITE SELECTION PROTEIN RAX2"/>
    <property type="match status" value="1"/>
</dbReference>
<organism evidence="4 5">
    <name type="scientific">Chryseolinea soli</name>
    <dbReference type="NCBI Taxonomy" id="2321403"/>
    <lineage>
        <taxon>Bacteria</taxon>
        <taxon>Pseudomonadati</taxon>
        <taxon>Bacteroidota</taxon>
        <taxon>Cytophagia</taxon>
        <taxon>Cytophagales</taxon>
        <taxon>Fulvivirgaceae</taxon>
        <taxon>Chryseolinea</taxon>
    </lineage>
</organism>
<name>A0A385SNE8_9BACT</name>
<sequence length="899" mass="95008">MTAATPTSRRLVTFLAALFFTFRLLAQSGDHLQDNWIPNSGVNRVEYSNGYTMLSGYFTQVGPYQGGGVATDPTTGAVDTAMPKVHGSVEEAISDGSGGWYIAGYFEAIDTVRIQHLAHIKSDKTVDRTWKPNPDGGVQVLSLSGNTLYVGGSFTLIAGQSRKNLVSFNTTTGALNAWNPAPDNVVYALAVTGTTVYVGGYFSNIGVVARTGVAAIDASTGVATSWAPVLAGSSTPYVYALKIDASNIYIAGYFLTVGGVARASLAQFNITTGALTGWDAKLSITPYQVYIYDIEVTTNVVFVAGYFDTVNGTPRTTLVALDRGKASLLPWDPAMAGTSIYKLALSGNTLYLSGYFDYVAGVERYGAAAVDISNVSTVNVTNWAPRPNTSYTNAIAPTASAVFVGGYMNGFNWLDRSGFALLSDATHEAWPFPIDLSGGGNINTIAVTGNKLYIGGRFNLIGRATRNNLAAFDLTTGALLPWDPSVDGLSVGDPNAEVYNIRIKDNLLYVAGRFRSVNNANTVRFGLAAVDLTTGAANAWNPSVGDGKTIDQVVNSIDIVGNTVYAAGSFSLVGGNNARGNLAAIDATSGSVLPWAPKSNGEVRKIRVAPNAAYVVGDFANGIGGQVRDAGIAALDLSTGNTLPWDTLFGGRVTDVALSATDLYVSGYFSYVGKSLSNRPGLCSFSLATGALNNWVPDNGDGGEGGYDVESITLSPTKLYIGGYINYFGLENRENYGEYGICPAAPVINSSADGTPLTTPTPLAGSTIQWYRNNVAISGATTATLPINVYENAVYAVEVTYFGCVGRSIDYTYLITGAEKQSLWSLYPNPVRDELNVHLKEAAPSVTFTINDITGRPMKVIQGSGQEHVLSLRDLPAGPYVLMIDIGAQKQAHKIIKVN</sequence>
<dbReference type="SUPFAM" id="SSF50998">
    <property type="entry name" value="Quinoprotein alcohol dehydrogenase-like"/>
    <property type="match status" value="2"/>
</dbReference>
<feature type="domain" description="Secretion system C-terminal sorting" evidence="3">
    <location>
        <begin position="826"/>
        <end position="896"/>
    </location>
</feature>
<protein>
    <submittedName>
        <fullName evidence="4">T9SS C-terminal target domain-containing protein</fullName>
    </submittedName>
</protein>
<dbReference type="PANTHER" id="PTHR31778">
    <property type="entry name" value="BUD SITE SELECTION PROTEIN RAX2"/>
    <property type="match status" value="1"/>
</dbReference>
<reference evidence="5" key="1">
    <citation type="submission" date="2018-09" db="EMBL/GenBank/DDBJ databases">
        <title>Chryseolinea sp. KIS68-18 isolated from soil.</title>
        <authorList>
            <person name="Weon H.-Y."/>
            <person name="Kwon S.-W."/>
            <person name="Lee S.A."/>
        </authorList>
    </citation>
    <scope>NUCLEOTIDE SEQUENCE [LARGE SCALE GENOMIC DNA]</scope>
    <source>
        <strain evidence="5">KIS68-18</strain>
    </source>
</reference>
<dbReference type="Proteomes" id="UP000266183">
    <property type="component" value="Chromosome"/>
</dbReference>
<dbReference type="RefSeq" id="WP_119755042.1">
    <property type="nucleotide sequence ID" value="NZ_CP032382.1"/>
</dbReference>
<keyword evidence="5" id="KW-1185">Reference proteome</keyword>
<evidence type="ECO:0000259" key="3">
    <source>
        <dbReference type="Pfam" id="PF18962"/>
    </source>
</evidence>
<gene>
    <name evidence="4" type="ORF">D4L85_14915</name>
</gene>
<proteinExistence type="predicted"/>
<accession>A0A385SNE8</accession>